<dbReference type="PANTHER" id="PTHR43639">
    <property type="entry name" value="OXIDOREDUCTASE, SHORT-CHAIN DEHYDROGENASE/REDUCTASE FAMILY (AFU_ORTHOLOGUE AFUA_5G02870)"/>
    <property type="match status" value="1"/>
</dbReference>
<protein>
    <submittedName>
        <fullName evidence="3">SDR family oxidoreductase</fullName>
    </submittedName>
</protein>
<gene>
    <name evidence="3" type="ORF">E6G99_04775</name>
</gene>
<dbReference type="CDD" id="cd05359">
    <property type="entry name" value="ChcA_like_SDR_c"/>
    <property type="match status" value="1"/>
</dbReference>
<dbReference type="Proteomes" id="UP000318661">
    <property type="component" value="Unassembled WGS sequence"/>
</dbReference>
<dbReference type="AlphaFoldDB" id="A0A537LJT4"/>
<evidence type="ECO:0000256" key="1">
    <source>
        <dbReference type="ARBA" id="ARBA00006484"/>
    </source>
</evidence>
<dbReference type="PANTHER" id="PTHR43639:SF1">
    <property type="entry name" value="SHORT-CHAIN DEHYDROGENASE_REDUCTASE FAMILY PROTEIN"/>
    <property type="match status" value="1"/>
</dbReference>
<evidence type="ECO:0000313" key="4">
    <source>
        <dbReference type="Proteomes" id="UP000318661"/>
    </source>
</evidence>
<proteinExistence type="inferred from homology"/>
<reference evidence="3 4" key="1">
    <citation type="journal article" date="2019" name="Nat. Microbiol.">
        <title>Mediterranean grassland soil C-N compound turnover is dependent on rainfall and depth, and is mediated by genomically divergent microorganisms.</title>
        <authorList>
            <person name="Diamond S."/>
            <person name="Andeer P.F."/>
            <person name="Li Z."/>
            <person name="Crits-Christoph A."/>
            <person name="Burstein D."/>
            <person name="Anantharaman K."/>
            <person name="Lane K.R."/>
            <person name="Thomas B.C."/>
            <person name="Pan C."/>
            <person name="Northen T.R."/>
            <person name="Banfield J.F."/>
        </authorList>
    </citation>
    <scope>NUCLEOTIDE SEQUENCE [LARGE SCALE GENOMIC DNA]</scope>
    <source>
        <strain evidence="3">NP_2</strain>
    </source>
</reference>
<dbReference type="InterPro" id="IPR036291">
    <property type="entry name" value="NAD(P)-bd_dom_sf"/>
</dbReference>
<comment type="caution">
    <text evidence="3">The sequence shown here is derived from an EMBL/GenBank/DDBJ whole genome shotgun (WGS) entry which is preliminary data.</text>
</comment>
<comment type="similarity">
    <text evidence="1">Belongs to the short-chain dehydrogenases/reductases (SDR) family.</text>
</comment>
<dbReference type="GO" id="GO:0016491">
    <property type="term" value="F:oxidoreductase activity"/>
    <property type="evidence" value="ECO:0007669"/>
    <property type="project" value="UniProtKB-KW"/>
</dbReference>
<organism evidence="3 4">
    <name type="scientific">Candidatus Segetimicrobium genomatis</name>
    <dbReference type="NCBI Taxonomy" id="2569760"/>
    <lineage>
        <taxon>Bacteria</taxon>
        <taxon>Bacillati</taxon>
        <taxon>Candidatus Sysuimicrobiota</taxon>
        <taxon>Candidatus Sysuimicrobiia</taxon>
        <taxon>Candidatus Sysuimicrobiales</taxon>
        <taxon>Candidatus Segetimicrobiaceae</taxon>
        <taxon>Candidatus Segetimicrobium</taxon>
    </lineage>
</organism>
<dbReference type="EMBL" id="VBAJ01000114">
    <property type="protein sequence ID" value="TMJ08261.1"/>
    <property type="molecule type" value="Genomic_DNA"/>
</dbReference>
<dbReference type="Gene3D" id="3.40.50.720">
    <property type="entry name" value="NAD(P)-binding Rossmann-like Domain"/>
    <property type="match status" value="1"/>
</dbReference>
<keyword evidence="2" id="KW-0560">Oxidoreductase</keyword>
<dbReference type="SUPFAM" id="SSF51735">
    <property type="entry name" value="NAD(P)-binding Rossmann-fold domains"/>
    <property type="match status" value="1"/>
</dbReference>
<sequence>MDATNGKYALITGSSRGIGRGIALKLAEQGVKIAVHYYQNEAAAKETLAKVRDRDSDGFIVQADVLDPGQIKLMFERVRSEFGQLDIFVSNARPELPTFFQPPMNITLEQWDTAQNSQGKAFLLGVREADRLLSSGGRILAITYGTGSRTGGVLPWVAMGSAKAAMESLVRYFAVALAKRGITVNAVSPGWTEDSVLNTLPPQAQELIRGWHTRGWTPMGRLGTPADVGNVAALLCSKEAGWITGQVIFADGGSSLMNVEVPPEIQLG</sequence>
<accession>A0A537LJT4</accession>
<dbReference type="Pfam" id="PF13561">
    <property type="entry name" value="adh_short_C2"/>
    <property type="match status" value="1"/>
</dbReference>
<dbReference type="InterPro" id="IPR002347">
    <property type="entry name" value="SDR_fam"/>
</dbReference>
<dbReference type="PRINTS" id="PR00081">
    <property type="entry name" value="GDHRDH"/>
</dbReference>
<name>A0A537LJT4_9BACT</name>
<evidence type="ECO:0000256" key="2">
    <source>
        <dbReference type="ARBA" id="ARBA00023002"/>
    </source>
</evidence>
<evidence type="ECO:0000313" key="3">
    <source>
        <dbReference type="EMBL" id="TMJ08261.1"/>
    </source>
</evidence>